<reference evidence="1" key="1">
    <citation type="journal article" date="2015" name="Genome Biol. Evol.">
        <title>Organellar Genomes of White Spruce (Picea glauca): Assembly and Annotation.</title>
        <authorList>
            <person name="Jackman S.D."/>
            <person name="Warren R.L."/>
            <person name="Gibb E.A."/>
            <person name="Vandervalk B.P."/>
            <person name="Mohamadi H."/>
            <person name="Chu J."/>
            <person name="Raymond A."/>
            <person name="Pleasance S."/>
            <person name="Coope R."/>
            <person name="Wildung M.R."/>
            <person name="Ritland C.E."/>
            <person name="Bousquet J."/>
            <person name="Jones S.J."/>
            <person name="Bohlmann J."/>
            <person name="Birol I."/>
        </authorList>
    </citation>
    <scope>NUCLEOTIDE SEQUENCE [LARGE SCALE GENOMIC DNA]</scope>
    <source>
        <tissue evidence="1">Flushing bud</tissue>
    </source>
</reference>
<organism evidence="1">
    <name type="scientific">Picea glauca</name>
    <name type="common">White spruce</name>
    <name type="synonym">Pinus glauca</name>
    <dbReference type="NCBI Taxonomy" id="3330"/>
    <lineage>
        <taxon>Eukaryota</taxon>
        <taxon>Viridiplantae</taxon>
        <taxon>Streptophyta</taxon>
        <taxon>Embryophyta</taxon>
        <taxon>Tracheophyta</taxon>
        <taxon>Spermatophyta</taxon>
        <taxon>Pinopsida</taxon>
        <taxon>Pinidae</taxon>
        <taxon>Conifers I</taxon>
        <taxon>Pinales</taxon>
        <taxon>Pinaceae</taxon>
        <taxon>Picea</taxon>
    </lineage>
</organism>
<comment type="caution">
    <text evidence="1">The sequence shown here is derived from an EMBL/GenBank/DDBJ whole genome shotgun (WGS) entry which is preliminary data.</text>
</comment>
<accession>A0A101LU23</accession>
<gene>
    <name evidence="1" type="ORF">ABT39_MTgene3432</name>
</gene>
<name>A0A101LU23_PICGL</name>
<dbReference type="AlphaFoldDB" id="A0A101LU23"/>
<sequence length="59" mass="6770">MIKLKLLPHKLNPMLSQIFLSPSQGTLFLIKGWLVQKRHRLVNHPILTQLDTLPSNIST</sequence>
<geneLocation type="mitochondrion" evidence="1"/>
<protein>
    <submittedName>
        <fullName evidence="1">Uncharacterized protein</fullName>
    </submittedName>
</protein>
<dbReference type="EMBL" id="LKAM01000020">
    <property type="protein sequence ID" value="KUM45359.1"/>
    <property type="molecule type" value="Genomic_DNA"/>
</dbReference>
<keyword evidence="1" id="KW-0496">Mitochondrion</keyword>
<evidence type="ECO:0000313" key="1">
    <source>
        <dbReference type="EMBL" id="KUM45359.1"/>
    </source>
</evidence>
<proteinExistence type="predicted"/>